<proteinExistence type="predicted"/>
<keyword evidence="2" id="KW-1133">Transmembrane helix</keyword>
<dbReference type="PANTHER" id="PTHR31958">
    <property type="entry name" value="COILED-COIL DOMAIN-CONTAINING PROTEIN 127"/>
    <property type="match status" value="1"/>
</dbReference>
<keyword evidence="1" id="KW-0175">Coiled coil</keyword>
<dbReference type="PANTHER" id="PTHR31958:SF2">
    <property type="entry name" value="COILED-COIL DOMAIN-CONTAINING PROTEIN 127"/>
    <property type="match status" value="1"/>
</dbReference>
<evidence type="ECO:0000256" key="2">
    <source>
        <dbReference type="SAM" id="Phobius"/>
    </source>
</evidence>
<gene>
    <name evidence="3" type="ORF">ANANG_G00014800</name>
</gene>
<dbReference type="Proteomes" id="UP001044222">
    <property type="component" value="Unassembled WGS sequence"/>
</dbReference>
<protein>
    <recommendedName>
        <fullName evidence="5">Coiled-coil domain-containing protein 127</fullName>
    </recommendedName>
</protein>
<keyword evidence="2" id="KW-0472">Membrane</keyword>
<evidence type="ECO:0000313" key="3">
    <source>
        <dbReference type="EMBL" id="KAG5857083.1"/>
    </source>
</evidence>
<comment type="caution">
    <text evidence="3">The sequence shown here is derived from an EMBL/GenBank/DDBJ whole genome shotgun (WGS) entry which is preliminary data.</text>
</comment>
<dbReference type="EMBL" id="JAFIRN010000001">
    <property type="protein sequence ID" value="KAG5857083.1"/>
    <property type="molecule type" value="Genomic_DNA"/>
</dbReference>
<evidence type="ECO:0008006" key="5">
    <source>
        <dbReference type="Google" id="ProtNLM"/>
    </source>
</evidence>
<keyword evidence="4" id="KW-1185">Reference proteome</keyword>
<organism evidence="3 4">
    <name type="scientific">Anguilla anguilla</name>
    <name type="common">European freshwater eel</name>
    <name type="synonym">Muraena anguilla</name>
    <dbReference type="NCBI Taxonomy" id="7936"/>
    <lineage>
        <taxon>Eukaryota</taxon>
        <taxon>Metazoa</taxon>
        <taxon>Chordata</taxon>
        <taxon>Craniata</taxon>
        <taxon>Vertebrata</taxon>
        <taxon>Euteleostomi</taxon>
        <taxon>Actinopterygii</taxon>
        <taxon>Neopterygii</taxon>
        <taxon>Teleostei</taxon>
        <taxon>Anguilliformes</taxon>
        <taxon>Anguillidae</taxon>
        <taxon>Anguilla</taxon>
    </lineage>
</organism>
<evidence type="ECO:0000313" key="4">
    <source>
        <dbReference type="Proteomes" id="UP001044222"/>
    </source>
</evidence>
<dbReference type="AlphaFoldDB" id="A0A9D3S6Y4"/>
<evidence type="ECO:0000256" key="1">
    <source>
        <dbReference type="SAM" id="Coils"/>
    </source>
</evidence>
<sequence>MNNLNDPPGWNFGPDRRGDGDSNKWNYALLVPVLGLAAFHWIWTRKSKREIGEVKAGYARDLTAVSNRLERKYRQVVTESRRAAARVELDLEKERQRAQGYRQAVHSQGQQLLEERKRLQEERQALEEEKQRVAQRGAAAVLLEDALGRESERQASAAAVLSEFEAGLVERQSSFCNAFLPRKWRLEMERDLLNRAAAEPLAAELNMESDLEDIFRNDRHCDVLTGDKRKNGSLMWLYLRFWQLQVTLQKHKRAQESLLGVKPNQK</sequence>
<reference evidence="3" key="1">
    <citation type="submission" date="2021-01" db="EMBL/GenBank/DDBJ databases">
        <title>A chromosome-scale assembly of European eel, Anguilla anguilla.</title>
        <authorList>
            <person name="Henkel C."/>
            <person name="Jong-Raadsen S.A."/>
            <person name="Dufour S."/>
            <person name="Weltzien F.-A."/>
            <person name="Palstra A.P."/>
            <person name="Pelster B."/>
            <person name="Spaink H.P."/>
            <person name="Van Den Thillart G.E."/>
            <person name="Jansen H."/>
            <person name="Zahm M."/>
            <person name="Klopp C."/>
            <person name="Cedric C."/>
            <person name="Louis A."/>
            <person name="Berthelot C."/>
            <person name="Parey E."/>
            <person name="Roest Crollius H."/>
            <person name="Montfort J."/>
            <person name="Robinson-Rechavi M."/>
            <person name="Bucao C."/>
            <person name="Bouchez O."/>
            <person name="Gislard M."/>
            <person name="Lluch J."/>
            <person name="Milhes M."/>
            <person name="Lampietro C."/>
            <person name="Lopez Roques C."/>
            <person name="Donnadieu C."/>
            <person name="Braasch I."/>
            <person name="Desvignes T."/>
            <person name="Postlethwait J."/>
            <person name="Bobe J."/>
            <person name="Guiguen Y."/>
            <person name="Dirks R."/>
        </authorList>
    </citation>
    <scope>NUCLEOTIDE SEQUENCE</scope>
    <source>
        <strain evidence="3">Tag_6206</strain>
        <tissue evidence="3">Liver</tissue>
    </source>
</reference>
<feature type="transmembrane region" description="Helical" evidence="2">
    <location>
        <begin position="25"/>
        <end position="43"/>
    </location>
</feature>
<keyword evidence="2" id="KW-0812">Transmembrane</keyword>
<dbReference type="InterPro" id="IPR034607">
    <property type="entry name" value="CCDC127"/>
</dbReference>
<accession>A0A9D3S6Y4</accession>
<name>A0A9D3S6Y4_ANGAN</name>
<feature type="coiled-coil region" evidence="1">
    <location>
        <begin position="77"/>
        <end position="136"/>
    </location>
</feature>